<dbReference type="CDD" id="cd00712">
    <property type="entry name" value="AsnB"/>
    <property type="match status" value="1"/>
</dbReference>
<evidence type="ECO:0000259" key="14">
    <source>
        <dbReference type="PROSITE" id="PS51278"/>
    </source>
</evidence>
<reference evidence="15 16" key="1">
    <citation type="journal article" date="2016" name="Mol. Biol. Evol.">
        <title>Comparative Genomics of Early-Diverging Mushroom-Forming Fungi Provides Insights into the Origins of Lignocellulose Decay Capabilities.</title>
        <authorList>
            <person name="Nagy L.G."/>
            <person name="Riley R."/>
            <person name="Tritt A."/>
            <person name="Adam C."/>
            <person name="Daum C."/>
            <person name="Floudas D."/>
            <person name="Sun H."/>
            <person name="Yadav J.S."/>
            <person name="Pangilinan J."/>
            <person name="Larsson K.H."/>
            <person name="Matsuura K."/>
            <person name="Barry K."/>
            <person name="Labutti K."/>
            <person name="Kuo R."/>
            <person name="Ohm R.A."/>
            <person name="Bhattacharya S.S."/>
            <person name="Shirouzu T."/>
            <person name="Yoshinaga Y."/>
            <person name="Martin F.M."/>
            <person name="Grigoriev I.V."/>
            <person name="Hibbett D.S."/>
        </authorList>
    </citation>
    <scope>NUCLEOTIDE SEQUENCE [LARGE SCALE GENOMIC DNA]</scope>
    <source>
        <strain evidence="15 16">CBS 109695</strain>
    </source>
</reference>
<dbReference type="GO" id="GO:0004066">
    <property type="term" value="F:asparagine synthase (glutamine-hydrolyzing) activity"/>
    <property type="evidence" value="ECO:0007669"/>
    <property type="project" value="UniProtKB-EC"/>
</dbReference>
<dbReference type="PANTHER" id="PTHR11772:SF2">
    <property type="entry name" value="ASPARAGINE SYNTHETASE [GLUTAMINE-HYDROLYZING]"/>
    <property type="match status" value="1"/>
</dbReference>
<dbReference type="Pfam" id="PF00733">
    <property type="entry name" value="Asn_synthase"/>
    <property type="match status" value="1"/>
</dbReference>
<dbReference type="STRING" id="436010.A0A166N9W4"/>
<dbReference type="GO" id="GO:0005524">
    <property type="term" value="F:ATP binding"/>
    <property type="evidence" value="ECO:0007669"/>
    <property type="project" value="UniProtKB-KW"/>
</dbReference>
<keyword evidence="8 11" id="KW-0315">Glutamine amidotransferase</keyword>
<gene>
    <name evidence="15" type="ORF">FIBSPDRAFT_1041915</name>
</gene>
<dbReference type="InterPro" id="IPR001962">
    <property type="entry name" value="Asn_synthase"/>
</dbReference>
<evidence type="ECO:0000256" key="13">
    <source>
        <dbReference type="PIRSR" id="PIRSR001589-3"/>
    </source>
</evidence>
<evidence type="ECO:0000256" key="12">
    <source>
        <dbReference type="PIRSR" id="PIRSR001589-2"/>
    </source>
</evidence>
<dbReference type="InterPro" id="IPR050795">
    <property type="entry name" value="Asn_Synthetase"/>
</dbReference>
<evidence type="ECO:0000256" key="10">
    <source>
        <dbReference type="PIRNR" id="PIRNR001589"/>
    </source>
</evidence>
<dbReference type="SUPFAM" id="SSF52402">
    <property type="entry name" value="Adenine nucleotide alpha hydrolases-like"/>
    <property type="match status" value="1"/>
</dbReference>
<proteinExistence type="predicted"/>
<accession>A0A166N9W4</accession>
<dbReference type="FunFam" id="3.40.50.620:FF:000031">
    <property type="entry name" value="Asparagine synthase B"/>
    <property type="match status" value="1"/>
</dbReference>
<dbReference type="InterPro" id="IPR029055">
    <property type="entry name" value="Ntn_hydrolases_N"/>
</dbReference>
<sequence length="597" mass="66091">MCGIFGVHGIATPAQDRARFIACSKKLRHRGPDWSGCFVGKEGVLVHERLAIVGVDTGAQPLVSEDGKLILAVNGEIYNHVALRAQVPEYKFKTHSDCEVIIPLYRKHDKDICNLLDGMFSFILLDESVTPSRIIAARDPVGITTLYQGWCSKRPGAVFFASELKALVDECDKIISFPPGHVYDSRDQSTTRYFQPTWWDGDSEGPNATIPSTPANLTLIRETLEAAVRKRLMSEVPYGVLLSGGLDSSLIAAIAARETEKVASAQYELRKRLLERRTSGPPTPAGESEITEEATLAAWPQLHSFSIGLENSPDLLAARKAAHYLGTVHHEYVFTVQEGLDAIPEVIYHLETYDVTTVRASTPMYLLSRKIKAMGVKMVLSGEGSDEILGGYLYFNAAPDRKSFHQECVKRVKNLHTSDCLRANKSTMAWGLEARVPFLDKAFLEVAMNIDAQEKMFAIGKDQGVDEAGHPKMEKYILRKAFDCSPNGKPYLPRSILWRQKEQFSDGVGYSWIDGIKDAAASLVSDDAFAKRDERWPLETPDTKEAYYIRELFEGLFPSEAAAKTAVRWIPRGDWGCAADPSGRAVGGHVAAYGNEE</sequence>
<dbReference type="GO" id="GO:0006529">
    <property type="term" value="P:asparagine biosynthetic process"/>
    <property type="evidence" value="ECO:0007669"/>
    <property type="project" value="UniProtKB-KW"/>
</dbReference>
<keyword evidence="3" id="KW-0436">Ligase</keyword>
<comment type="catalytic activity">
    <reaction evidence="9">
        <text>L-aspartate + L-glutamine + ATP + H2O = L-asparagine + L-glutamate + AMP + diphosphate + H(+)</text>
        <dbReference type="Rhea" id="RHEA:12228"/>
        <dbReference type="ChEBI" id="CHEBI:15377"/>
        <dbReference type="ChEBI" id="CHEBI:15378"/>
        <dbReference type="ChEBI" id="CHEBI:29985"/>
        <dbReference type="ChEBI" id="CHEBI:29991"/>
        <dbReference type="ChEBI" id="CHEBI:30616"/>
        <dbReference type="ChEBI" id="CHEBI:33019"/>
        <dbReference type="ChEBI" id="CHEBI:58048"/>
        <dbReference type="ChEBI" id="CHEBI:58359"/>
        <dbReference type="ChEBI" id="CHEBI:456215"/>
        <dbReference type="EC" id="6.3.5.4"/>
    </reaction>
</comment>
<dbReference type="FunFam" id="3.60.20.10:FF:000050">
    <property type="entry name" value="Asparagine synthetase 2"/>
    <property type="match status" value="1"/>
</dbReference>
<dbReference type="EC" id="6.3.5.4" evidence="2"/>
<feature type="binding site" evidence="12">
    <location>
        <position position="241"/>
    </location>
    <ligand>
        <name>ATP</name>
        <dbReference type="ChEBI" id="CHEBI:30616"/>
    </ligand>
</feature>
<feature type="binding site" evidence="12">
    <location>
        <position position="97"/>
    </location>
    <ligand>
        <name>L-glutamine</name>
        <dbReference type="ChEBI" id="CHEBI:58359"/>
    </ligand>
</feature>
<dbReference type="InterPro" id="IPR033738">
    <property type="entry name" value="AsnB_N"/>
</dbReference>
<dbReference type="PANTHER" id="PTHR11772">
    <property type="entry name" value="ASPARAGINE SYNTHETASE"/>
    <property type="match status" value="1"/>
</dbReference>
<evidence type="ECO:0000256" key="5">
    <source>
        <dbReference type="ARBA" id="ARBA00022741"/>
    </source>
</evidence>
<evidence type="ECO:0000256" key="7">
    <source>
        <dbReference type="ARBA" id="ARBA00022888"/>
    </source>
</evidence>
<evidence type="ECO:0000256" key="1">
    <source>
        <dbReference type="ARBA" id="ARBA00005187"/>
    </source>
</evidence>
<dbReference type="AlphaFoldDB" id="A0A166N9W4"/>
<dbReference type="Pfam" id="PF13537">
    <property type="entry name" value="GATase_7"/>
    <property type="match status" value="1"/>
</dbReference>
<organism evidence="15 16">
    <name type="scientific">Athelia psychrophila</name>
    <dbReference type="NCBI Taxonomy" id="1759441"/>
    <lineage>
        <taxon>Eukaryota</taxon>
        <taxon>Fungi</taxon>
        <taxon>Dikarya</taxon>
        <taxon>Basidiomycota</taxon>
        <taxon>Agaricomycotina</taxon>
        <taxon>Agaricomycetes</taxon>
        <taxon>Agaricomycetidae</taxon>
        <taxon>Atheliales</taxon>
        <taxon>Atheliaceae</taxon>
        <taxon>Athelia</taxon>
    </lineage>
</organism>
<feature type="domain" description="Glutamine amidotransferase type-2" evidence="14">
    <location>
        <begin position="2"/>
        <end position="188"/>
    </location>
</feature>
<dbReference type="OrthoDB" id="409189at2759"/>
<dbReference type="Gene3D" id="3.40.50.620">
    <property type="entry name" value="HUPs"/>
    <property type="match status" value="1"/>
</dbReference>
<dbReference type="PROSITE" id="PS51278">
    <property type="entry name" value="GATASE_TYPE_2"/>
    <property type="match status" value="1"/>
</dbReference>
<evidence type="ECO:0000256" key="8">
    <source>
        <dbReference type="ARBA" id="ARBA00022962"/>
    </source>
</evidence>
<dbReference type="Proteomes" id="UP000076532">
    <property type="component" value="Unassembled WGS sequence"/>
</dbReference>
<evidence type="ECO:0000256" key="3">
    <source>
        <dbReference type="ARBA" id="ARBA00022598"/>
    </source>
</evidence>
<evidence type="ECO:0000313" key="15">
    <source>
        <dbReference type="EMBL" id="KZP24796.1"/>
    </source>
</evidence>
<dbReference type="InterPro" id="IPR017932">
    <property type="entry name" value="GATase_2_dom"/>
</dbReference>
<evidence type="ECO:0000256" key="11">
    <source>
        <dbReference type="PIRSR" id="PIRSR001589-1"/>
    </source>
</evidence>
<evidence type="ECO:0000256" key="9">
    <source>
        <dbReference type="ARBA" id="ARBA00048741"/>
    </source>
</evidence>
<name>A0A166N9W4_9AGAM</name>
<dbReference type="InterPro" id="IPR014729">
    <property type="entry name" value="Rossmann-like_a/b/a_fold"/>
</dbReference>
<keyword evidence="4 11" id="KW-0028">Amino-acid biosynthesis</keyword>
<dbReference type="NCBIfam" id="TIGR01536">
    <property type="entry name" value="asn_synth_AEB"/>
    <property type="match status" value="1"/>
</dbReference>
<comment type="pathway">
    <text evidence="1">Amino-acid biosynthesis; L-asparagine biosynthesis; L-asparagine from L-aspartate (L-Gln route): step 1/1.</text>
</comment>
<keyword evidence="7 11" id="KW-0061">Asparagine biosynthesis</keyword>
<feature type="active site" description="For GATase activity" evidence="11">
    <location>
        <position position="2"/>
    </location>
</feature>
<feature type="site" description="Important for beta-aspartyl-AMP intermediate formation" evidence="13">
    <location>
        <position position="383"/>
    </location>
</feature>
<keyword evidence="16" id="KW-1185">Reference proteome</keyword>
<feature type="binding site" evidence="12">
    <location>
        <begin position="381"/>
        <end position="382"/>
    </location>
    <ligand>
        <name>ATP</name>
        <dbReference type="ChEBI" id="CHEBI:30616"/>
    </ligand>
</feature>
<dbReference type="InterPro" id="IPR006426">
    <property type="entry name" value="Asn_synth_AEB"/>
</dbReference>
<keyword evidence="5 10" id="KW-0547">Nucleotide-binding</keyword>
<dbReference type="SUPFAM" id="SSF56235">
    <property type="entry name" value="N-terminal nucleophile aminohydrolases (Ntn hydrolases)"/>
    <property type="match status" value="1"/>
</dbReference>
<evidence type="ECO:0000313" key="16">
    <source>
        <dbReference type="Proteomes" id="UP000076532"/>
    </source>
</evidence>
<dbReference type="EMBL" id="KV417524">
    <property type="protein sequence ID" value="KZP24796.1"/>
    <property type="molecule type" value="Genomic_DNA"/>
</dbReference>
<dbReference type="CDD" id="cd01991">
    <property type="entry name" value="Asn_synthase_B_C"/>
    <property type="match status" value="1"/>
</dbReference>
<protein>
    <recommendedName>
        <fullName evidence="2">asparagine synthase (glutamine-hydrolyzing)</fullName>
        <ecNumber evidence="2">6.3.5.4</ecNumber>
    </recommendedName>
</protein>
<dbReference type="PIRSF" id="PIRSF001589">
    <property type="entry name" value="Asn_synthetase_glu-h"/>
    <property type="match status" value="1"/>
</dbReference>
<evidence type="ECO:0000256" key="2">
    <source>
        <dbReference type="ARBA" id="ARBA00012737"/>
    </source>
</evidence>
<keyword evidence="6 10" id="KW-0067">ATP-binding</keyword>
<dbReference type="Gene3D" id="3.60.20.10">
    <property type="entry name" value="Glutamine Phosphoribosylpyrophosphate, subunit 1, domain 1"/>
    <property type="match status" value="1"/>
</dbReference>
<feature type="binding site" evidence="12">
    <location>
        <position position="307"/>
    </location>
    <ligand>
        <name>ATP</name>
        <dbReference type="ChEBI" id="CHEBI:30616"/>
    </ligand>
</feature>
<evidence type="ECO:0000256" key="6">
    <source>
        <dbReference type="ARBA" id="ARBA00022840"/>
    </source>
</evidence>
<evidence type="ECO:0000256" key="4">
    <source>
        <dbReference type="ARBA" id="ARBA00022605"/>
    </source>
</evidence>
<dbReference type="GO" id="GO:0005829">
    <property type="term" value="C:cytosol"/>
    <property type="evidence" value="ECO:0007669"/>
    <property type="project" value="TreeGrafter"/>
</dbReference>